<keyword evidence="4 5" id="KW-0949">S-adenosyl-L-methionine</keyword>
<evidence type="ECO:0000259" key="7">
    <source>
        <dbReference type="Pfam" id="PF25423"/>
    </source>
</evidence>
<dbReference type="Gene3D" id="3.40.50.150">
    <property type="entry name" value="Vaccinia Virus protein VP39"/>
    <property type="match status" value="1"/>
</dbReference>
<evidence type="ECO:0000256" key="6">
    <source>
        <dbReference type="SAM" id="MobiDB-lite"/>
    </source>
</evidence>
<dbReference type="Gene3D" id="3.90.120.10">
    <property type="entry name" value="DNA Methylase, subunit A, domain 2"/>
    <property type="match status" value="1"/>
</dbReference>
<evidence type="ECO:0000313" key="9">
    <source>
        <dbReference type="Proteomes" id="UP001345691"/>
    </source>
</evidence>
<evidence type="ECO:0000256" key="2">
    <source>
        <dbReference type="ARBA" id="ARBA00022603"/>
    </source>
</evidence>
<evidence type="ECO:0000256" key="5">
    <source>
        <dbReference type="PROSITE-ProRule" id="PRU01016"/>
    </source>
</evidence>
<dbReference type="PANTHER" id="PTHR10629:SF54">
    <property type="entry name" value="DNA METHYLTRANSFERASE DIM-2"/>
    <property type="match status" value="1"/>
</dbReference>
<dbReference type="InterPro" id="IPR029063">
    <property type="entry name" value="SAM-dependent_MTases_sf"/>
</dbReference>
<comment type="caution">
    <text evidence="8">The sequence shown here is derived from an EMBL/GenBank/DDBJ whole genome shotgun (WGS) entry which is preliminary data.</text>
</comment>
<dbReference type="InterPro" id="IPR001525">
    <property type="entry name" value="C5_MeTfrase"/>
</dbReference>
<dbReference type="SUPFAM" id="SSF53335">
    <property type="entry name" value="S-adenosyl-L-methionine-dependent methyltransferases"/>
    <property type="match status" value="1"/>
</dbReference>
<name>A0ABR0JSD2_9EURO</name>
<evidence type="ECO:0000256" key="3">
    <source>
        <dbReference type="ARBA" id="ARBA00022679"/>
    </source>
</evidence>
<proteinExistence type="inferred from homology"/>
<organism evidence="8 9">
    <name type="scientific">Exophiala sideris</name>
    <dbReference type="NCBI Taxonomy" id="1016849"/>
    <lineage>
        <taxon>Eukaryota</taxon>
        <taxon>Fungi</taxon>
        <taxon>Dikarya</taxon>
        <taxon>Ascomycota</taxon>
        <taxon>Pezizomycotina</taxon>
        <taxon>Eurotiomycetes</taxon>
        <taxon>Chaetothyriomycetidae</taxon>
        <taxon>Chaetothyriales</taxon>
        <taxon>Herpotrichiellaceae</taxon>
        <taxon>Exophiala</taxon>
    </lineage>
</organism>
<keyword evidence="3 5" id="KW-0808">Transferase</keyword>
<feature type="region of interest" description="Disordered" evidence="6">
    <location>
        <begin position="33"/>
        <end position="52"/>
    </location>
</feature>
<keyword evidence="2 5" id="KW-0489">Methyltransferase</keyword>
<dbReference type="Pfam" id="PF00145">
    <property type="entry name" value="DNA_methylase"/>
    <property type="match status" value="1"/>
</dbReference>
<feature type="region of interest" description="Disordered" evidence="6">
    <location>
        <begin position="1077"/>
        <end position="1146"/>
    </location>
</feature>
<evidence type="ECO:0000256" key="1">
    <source>
        <dbReference type="ARBA" id="ARBA00011975"/>
    </source>
</evidence>
<gene>
    <name evidence="8" type="ORF">LTR69_001019</name>
</gene>
<dbReference type="PRINTS" id="PR00105">
    <property type="entry name" value="C5METTRFRASE"/>
</dbReference>
<dbReference type="EMBL" id="JAVRRF010000001">
    <property type="protein sequence ID" value="KAK5068898.1"/>
    <property type="molecule type" value="Genomic_DNA"/>
</dbReference>
<protein>
    <recommendedName>
        <fullName evidence="1">DNA (cytosine-5-)-methyltransferase</fullName>
        <ecNumber evidence="1">2.1.1.37</ecNumber>
    </recommendedName>
</protein>
<dbReference type="PANTHER" id="PTHR10629">
    <property type="entry name" value="CYTOSINE-SPECIFIC METHYLTRANSFERASE"/>
    <property type="match status" value="1"/>
</dbReference>
<comment type="similarity">
    <text evidence="5">Belongs to the class I-like SAM-binding methyltransferase superfamily. C5-methyltransferase family.</text>
</comment>
<feature type="active site" evidence="5">
    <location>
        <position position="723"/>
    </location>
</feature>
<dbReference type="InterPro" id="IPR057215">
    <property type="entry name" value="DUF7893"/>
</dbReference>
<dbReference type="Pfam" id="PF25423">
    <property type="entry name" value="DUF7893"/>
    <property type="match status" value="1"/>
</dbReference>
<evidence type="ECO:0000256" key="4">
    <source>
        <dbReference type="ARBA" id="ARBA00022691"/>
    </source>
</evidence>
<dbReference type="PROSITE" id="PS51679">
    <property type="entry name" value="SAM_MT_C5"/>
    <property type="match status" value="1"/>
</dbReference>
<keyword evidence="9" id="KW-1185">Reference proteome</keyword>
<dbReference type="EC" id="2.1.1.37" evidence="1"/>
<reference evidence="8 9" key="1">
    <citation type="submission" date="2023-08" db="EMBL/GenBank/DDBJ databases">
        <title>Black Yeasts Isolated from many extreme environments.</title>
        <authorList>
            <person name="Coleine C."/>
            <person name="Stajich J.E."/>
            <person name="Selbmann L."/>
        </authorList>
    </citation>
    <scope>NUCLEOTIDE SEQUENCE [LARGE SCALE GENOMIC DNA]</scope>
    <source>
        <strain evidence="8 9">CCFEE 6328</strain>
    </source>
</reference>
<evidence type="ECO:0000313" key="8">
    <source>
        <dbReference type="EMBL" id="KAK5068898.1"/>
    </source>
</evidence>
<sequence>MPRYWDLTQDTWDDDIDLLSPVRRKIDIISPPSENVTKTKRRGRTAVPKAKPFRKEKIIAGKRASSASPESEVDSGMSDAAYGGLASEKIVDSYQTFTPATRSQSGAKIKVANTGAPLPATAIEECMSTLAGELQGLESSADLKLLYPPQCSTTWRPKKVHSREEEVLNEFIMMEDHKAASEEKEFLEFDLHEFCVYRARAHPNGFEGQFESLMTVASEKDKLHWLVDGVIEHKGIQRRVMGAQIINVSIGGFEDLKEHGTEIWIMTLQSRSRHYWYRLGNPTKSYSNYWTDFVWLAEFSKHFIDYLFDNPASDLCLNDFEAKFWTWLQTLHGNHINKWHAQCGFQTDFCKHVTHFAQFLRNQAYSLYEQDPTKLSHPIWDEIGVGTLTYDKQASSTHEKTIVTANVAHTFLKTFPHWHTEHDLLEVVQPCPEVDTYRRDRLISWDFPDKFAQAQRHHFWGEEQLPMVAQILENAVSDGPIRVRLINELLRKVVIIRIKSTSRQDELRYAWVRSVSRSLKAVNVVWLIVPNETICSTIEGLDQGTFYPIGNELFFTDDCNCNEVMVKDIVKVIDASVFRDHAQGKAQIFVQCLYRKHEQIFVNAVEENLTCRCRGSKTVPCTKKKQQATPTSQATQQTRPKLQVLSLFSGCGLLDYAFCAPGDHAQTDLAIEHCEVAVRSYQANDPQKRTRCVVGSVNEQLLKYLRGDEPMRQFHCIIAGCPCQGFSSLNTFKRNRQGQKNCSMLAHTLSWVETFMPAYVIIENVPKMDEARPNACAQAICLLVALGYQVRKMLCTAASLGGASNRQRLIIIAAAPSVVLPNDIPKTNGKGYSRPVRTSSQAIGDLPDLDNDTIINVRNPNHIPLHRLRVDIREGVNYRSLVQQIPRGPSEMSLRNTYYAGGLLFSQRTWFESLDDFKHRKDSKCLTRIDPDNPFRTICTIIAPMDAMFSGVIIHPFQDRILSLEEARRGMDLPNRFRLVGSISQQFKMLGNGVPWSIGAAIGRAVGKSWAASWERHANRVAQHVGMKETKSEWTTGTFDGVYLSADVKRAKPVIVAADDAAGASFSAKLKRARPVVLGDDTESGSSAQSKRSRRVITDSDDDDDSGSSVPLKQTRPMVLHDGDDDAQSDTSVEFIEERRAKKRPQ</sequence>
<accession>A0ABR0JSD2</accession>
<dbReference type="InterPro" id="IPR050390">
    <property type="entry name" value="C5-Methyltransferase"/>
</dbReference>
<feature type="domain" description="DUF7893" evidence="7">
    <location>
        <begin position="293"/>
        <end position="384"/>
    </location>
</feature>
<dbReference type="Proteomes" id="UP001345691">
    <property type="component" value="Unassembled WGS sequence"/>
</dbReference>